<keyword evidence="9" id="KW-1185">Reference proteome</keyword>
<dbReference type="InterPro" id="IPR005110">
    <property type="entry name" value="MoeA_linker/N"/>
</dbReference>
<dbReference type="Gene3D" id="3.40.980.10">
    <property type="entry name" value="MoaB/Mog-like domain"/>
    <property type="match status" value="1"/>
</dbReference>
<comment type="pathway">
    <text evidence="2 6">Cofactor biosynthesis; molybdopterin biosynthesis.</text>
</comment>
<comment type="catalytic activity">
    <reaction evidence="5">
        <text>adenylyl-molybdopterin + molybdate = Mo-molybdopterin + AMP + H(+)</text>
        <dbReference type="Rhea" id="RHEA:35047"/>
        <dbReference type="ChEBI" id="CHEBI:15378"/>
        <dbReference type="ChEBI" id="CHEBI:36264"/>
        <dbReference type="ChEBI" id="CHEBI:62727"/>
        <dbReference type="ChEBI" id="CHEBI:71302"/>
        <dbReference type="ChEBI" id="CHEBI:456215"/>
        <dbReference type="EC" id="2.10.1.1"/>
    </reaction>
</comment>
<dbReference type="NCBIfam" id="NF045515">
    <property type="entry name" value="Glp_gephyrin"/>
    <property type="match status" value="1"/>
</dbReference>
<dbReference type="CDD" id="cd00887">
    <property type="entry name" value="MoeA"/>
    <property type="match status" value="1"/>
</dbReference>
<dbReference type="NCBIfam" id="TIGR00177">
    <property type="entry name" value="molyb_syn"/>
    <property type="match status" value="1"/>
</dbReference>
<reference evidence="8 9" key="1">
    <citation type="journal article" date="2020" name="FEMS Microbiol. Ecol.">
        <title>Temporal dynamics of bacterial communities during seed development and maturation.</title>
        <authorList>
            <person name="Chesneau G."/>
            <person name="Torres-Cortes G."/>
            <person name="Briand M."/>
            <person name="Darrasse A."/>
            <person name="Preveaux A."/>
            <person name="Marais C."/>
            <person name="Jacques M.A."/>
            <person name="Shade A."/>
            <person name="Barret M."/>
        </authorList>
    </citation>
    <scope>NUCLEOTIDE SEQUENCE [LARGE SCALE GENOMIC DNA]</scope>
    <source>
        <strain evidence="8 9">CFBP13599</strain>
    </source>
</reference>
<dbReference type="InterPro" id="IPR036425">
    <property type="entry name" value="MoaB/Mog-like_dom_sf"/>
</dbReference>
<dbReference type="SMART" id="SM00852">
    <property type="entry name" value="MoCF_biosynth"/>
    <property type="match status" value="1"/>
</dbReference>
<dbReference type="PROSITE" id="PS01079">
    <property type="entry name" value="MOCF_BIOSYNTHESIS_2"/>
    <property type="match status" value="1"/>
</dbReference>
<keyword evidence="6" id="KW-0808">Transferase</keyword>
<keyword evidence="6" id="KW-0479">Metal-binding</keyword>
<keyword evidence="4 6" id="KW-0501">Molybdenum cofactor biosynthesis</keyword>
<evidence type="ECO:0000256" key="6">
    <source>
        <dbReference type="RuleBase" id="RU365090"/>
    </source>
</evidence>
<feature type="domain" description="MoaB/Mog" evidence="7">
    <location>
        <begin position="221"/>
        <end position="357"/>
    </location>
</feature>
<evidence type="ECO:0000256" key="3">
    <source>
        <dbReference type="ARBA" id="ARBA00010763"/>
    </source>
</evidence>
<comment type="cofactor">
    <cofactor evidence="6">
        <name>Mg(2+)</name>
        <dbReference type="ChEBI" id="CHEBI:18420"/>
    </cofactor>
</comment>
<dbReference type="InterPro" id="IPR036135">
    <property type="entry name" value="MoeA_linker/N_sf"/>
</dbReference>
<dbReference type="PANTHER" id="PTHR10192:SF5">
    <property type="entry name" value="GEPHYRIN"/>
    <property type="match status" value="1"/>
</dbReference>
<name>A0ABR9BUI7_9PSED</name>
<gene>
    <name evidence="8" type="ORF">IFT38_04175</name>
</gene>
<dbReference type="Pfam" id="PF03454">
    <property type="entry name" value="MoeA_C"/>
    <property type="match status" value="1"/>
</dbReference>
<dbReference type="InterPro" id="IPR038987">
    <property type="entry name" value="MoeA-like"/>
</dbReference>
<dbReference type="Gene3D" id="2.40.340.10">
    <property type="entry name" value="MoeA, C-terminal, domain IV"/>
    <property type="match status" value="1"/>
</dbReference>
<dbReference type="InterPro" id="IPR036688">
    <property type="entry name" value="MoeA_C_domain_IV_sf"/>
</dbReference>
<protein>
    <recommendedName>
        <fullName evidence="6">Molybdopterin molybdenumtransferase</fullName>
        <ecNumber evidence="6">2.10.1.1</ecNumber>
    </recommendedName>
</protein>
<evidence type="ECO:0000256" key="4">
    <source>
        <dbReference type="ARBA" id="ARBA00023150"/>
    </source>
</evidence>
<dbReference type="Pfam" id="PF00994">
    <property type="entry name" value="MoCF_biosynth"/>
    <property type="match status" value="1"/>
</dbReference>
<proteinExistence type="inferred from homology"/>
<keyword evidence="6" id="KW-0460">Magnesium</keyword>
<dbReference type="PANTHER" id="PTHR10192">
    <property type="entry name" value="MOLYBDOPTERIN BIOSYNTHESIS PROTEIN"/>
    <property type="match status" value="1"/>
</dbReference>
<evidence type="ECO:0000313" key="8">
    <source>
        <dbReference type="EMBL" id="MBD8768726.1"/>
    </source>
</evidence>
<comment type="similarity">
    <text evidence="3 6">Belongs to the MoeA family.</text>
</comment>
<dbReference type="Proteomes" id="UP000620025">
    <property type="component" value="Unassembled WGS sequence"/>
</dbReference>
<comment type="caution">
    <text evidence="8">The sequence shown here is derived from an EMBL/GenBank/DDBJ whole genome shotgun (WGS) entry which is preliminary data.</text>
</comment>
<evidence type="ECO:0000256" key="5">
    <source>
        <dbReference type="ARBA" id="ARBA00047317"/>
    </source>
</evidence>
<comment type="function">
    <text evidence="1 6">Catalyzes the insertion of molybdate into adenylated molybdopterin with the concomitant release of AMP.</text>
</comment>
<dbReference type="InterPro" id="IPR008284">
    <property type="entry name" value="MoCF_biosynth_CS"/>
</dbReference>
<dbReference type="SUPFAM" id="SSF53218">
    <property type="entry name" value="Molybdenum cofactor biosynthesis proteins"/>
    <property type="match status" value="1"/>
</dbReference>
<dbReference type="InterPro" id="IPR005111">
    <property type="entry name" value="MoeA_C_domain_IV"/>
</dbReference>
<dbReference type="Gene3D" id="3.90.105.10">
    <property type="entry name" value="Molybdopterin biosynthesis moea protein, domain 2"/>
    <property type="match status" value="1"/>
</dbReference>
<organism evidence="8 9">
    <name type="scientific">Pseudomonas coleopterorum</name>
    <dbReference type="NCBI Taxonomy" id="1605838"/>
    <lineage>
        <taxon>Bacteria</taxon>
        <taxon>Pseudomonadati</taxon>
        <taxon>Pseudomonadota</taxon>
        <taxon>Gammaproteobacteria</taxon>
        <taxon>Pseudomonadales</taxon>
        <taxon>Pseudomonadaceae</taxon>
        <taxon>Pseudomonas</taxon>
    </lineage>
</organism>
<dbReference type="Pfam" id="PF03453">
    <property type="entry name" value="MoeA_N"/>
    <property type="match status" value="1"/>
</dbReference>
<keyword evidence="6" id="KW-0500">Molybdenum</keyword>
<evidence type="ECO:0000256" key="2">
    <source>
        <dbReference type="ARBA" id="ARBA00005046"/>
    </source>
</evidence>
<dbReference type="SUPFAM" id="SSF63882">
    <property type="entry name" value="MoeA N-terminal region -like"/>
    <property type="match status" value="1"/>
</dbReference>
<dbReference type="InterPro" id="IPR001453">
    <property type="entry name" value="MoaB/Mog_dom"/>
</dbReference>
<dbReference type="Gene3D" id="2.170.190.11">
    <property type="entry name" value="Molybdopterin biosynthesis moea protein, domain 3"/>
    <property type="match status" value="1"/>
</dbReference>
<dbReference type="EC" id="2.10.1.1" evidence="6"/>
<evidence type="ECO:0000259" key="7">
    <source>
        <dbReference type="SMART" id="SM00852"/>
    </source>
</evidence>
<sequence>MPAVPAGTAFSPSSWTCVTGPATSSCTSSRPSPASAVAELPAAQPLLPVEQALAQLLAMADAAPIRECEQIALAQGSGRVLADDLIATLDLPPWPNSAMDGYALRRDDWQGQPLRVSQRIFAGAVPEALEPGTCARIFTGAPMPEGADCVEMQENARIEDDERVSFNQALRVGQNIRPQGQESRIGDRLLMAGTRLGAIELGLLASMGQAHIDVVRRPRVAVLSTGDELVEPGQPLGPGQIYNSNRQVLCSALSGLGCEVVDAGILPDDLQQTRQRLAALGDVDLILSTGGVSVGEADFLGIALREEGQLALWKLAIKPGKPLTFGHFRGVPVIGLPGNPASTLVTFTLLARPYLLRRLGVQDVAPLRFQLPAGFAWPRAGTRREYLRGRVEQGRAVIYPNQSSGVLLSAAWAHGLVEIGEGCTVAEGDLVTFIPFSELF</sequence>
<accession>A0ABR9BUI7</accession>
<dbReference type="EMBL" id="JACYWZ010000001">
    <property type="protein sequence ID" value="MBD8768726.1"/>
    <property type="molecule type" value="Genomic_DNA"/>
</dbReference>
<evidence type="ECO:0000313" key="9">
    <source>
        <dbReference type="Proteomes" id="UP000620025"/>
    </source>
</evidence>
<evidence type="ECO:0000256" key="1">
    <source>
        <dbReference type="ARBA" id="ARBA00002901"/>
    </source>
</evidence>
<dbReference type="SUPFAM" id="SSF63867">
    <property type="entry name" value="MoeA C-terminal domain-like"/>
    <property type="match status" value="1"/>
</dbReference>